<name>A0A9P6JQ12_9AGAR</name>
<feature type="non-terminal residue" evidence="3">
    <location>
        <position position="1"/>
    </location>
</feature>
<dbReference type="Pfam" id="PF20411">
    <property type="entry name" value="DUF6697"/>
    <property type="match status" value="1"/>
</dbReference>
<evidence type="ECO:0000256" key="1">
    <source>
        <dbReference type="SAM" id="MobiDB-lite"/>
    </source>
</evidence>
<sequence>SPFRTAELAIEVQIERLRVQEISRARDVALQRLSESYLSILQKNETIEQIQKEIESNGGSTEHISRSAQLVVEIERLKAHIATLETAHRDLALTLGQLRTLPPSDPPPCYEANVKKAGKITIYHAKTDENAVAEGGTTTHVTEDFEVNALLALYIPLVTDNSSESLNARNSLLLSIPLPENPPDCTLTAIVIPPPFTFQEFLSSLPAVRILPEYKILHSSTTYCCPDREEHGFMYVPMFKCTTNSRIATAHQWRANDALDRITKATECFFNKDGVWYYAGLYKELLLDELSLKEWEQLAPETTSMIVKETIAGRKNSSPQNTYETTQLYAAGALKVKCVGLQCIGFSQEIYNAVLEHSIRFSENKWKTFGVTTPDNLGTVVPSNRQAASTTQTKSGSTTPTSLDTPGTASLTCSQTSTVAKQHKALPMQTYINNLPMAAGNINPYPRPHSGQVQVRVNGLASMGLGLSGSTWSGFPTREGNLGVLAPRNDVTECDEGNGGK</sequence>
<evidence type="ECO:0000259" key="2">
    <source>
        <dbReference type="Pfam" id="PF20411"/>
    </source>
</evidence>
<dbReference type="EMBL" id="MU157854">
    <property type="protein sequence ID" value="KAF9528244.1"/>
    <property type="molecule type" value="Genomic_DNA"/>
</dbReference>
<feature type="region of interest" description="Disordered" evidence="1">
    <location>
        <begin position="377"/>
        <end position="410"/>
    </location>
</feature>
<proteinExistence type="predicted"/>
<comment type="caution">
    <text evidence="3">The sequence shown here is derived from an EMBL/GenBank/DDBJ whole genome shotgun (WGS) entry which is preliminary data.</text>
</comment>
<dbReference type="AlphaFoldDB" id="A0A9P6JQ12"/>
<feature type="compositionally biased region" description="Low complexity" evidence="1">
    <location>
        <begin position="389"/>
        <end position="402"/>
    </location>
</feature>
<accession>A0A9P6JQ12</accession>
<dbReference type="InterPro" id="IPR046520">
    <property type="entry name" value="DUF6697"/>
</dbReference>
<dbReference type="Proteomes" id="UP000807306">
    <property type="component" value="Unassembled WGS sequence"/>
</dbReference>
<dbReference type="OrthoDB" id="3219211at2759"/>
<feature type="domain" description="DUF6697" evidence="2">
    <location>
        <begin position="219"/>
        <end position="356"/>
    </location>
</feature>
<evidence type="ECO:0000313" key="4">
    <source>
        <dbReference type="Proteomes" id="UP000807306"/>
    </source>
</evidence>
<keyword evidence="4" id="KW-1185">Reference proteome</keyword>
<evidence type="ECO:0000313" key="3">
    <source>
        <dbReference type="EMBL" id="KAF9528244.1"/>
    </source>
</evidence>
<feature type="compositionally biased region" description="Polar residues" evidence="1">
    <location>
        <begin position="377"/>
        <end position="388"/>
    </location>
</feature>
<reference evidence="3" key="1">
    <citation type="submission" date="2020-11" db="EMBL/GenBank/DDBJ databases">
        <authorList>
            <consortium name="DOE Joint Genome Institute"/>
            <person name="Ahrendt S."/>
            <person name="Riley R."/>
            <person name="Andreopoulos W."/>
            <person name="Labutti K."/>
            <person name="Pangilinan J."/>
            <person name="Ruiz-Duenas F.J."/>
            <person name="Barrasa J.M."/>
            <person name="Sanchez-Garcia M."/>
            <person name="Camarero S."/>
            <person name="Miyauchi S."/>
            <person name="Serrano A."/>
            <person name="Linde D."/>
            <person name="Babiker R."/>
            <person name="Drula E."/>
            <person name="Ayuso-Fernandez I."/>
            <person name="Pacheco R."/>
            <person name="Padilla G."/>
            <person name="Ferreira P."/>
            <person name="Barriuso J."/>
            <person name="Kellner H."/>
            <person name="Castanera R."/>
            <person name="Alfaro M."/>
            <person name="Ramirez L."/>
            <person name="Pisabarro A.G."/>
            <person name="Kuo A."/>
            <person name="Tritt A."/>
            <person name="Lipzen A."/>
            <person name="He G."/>
            <person name="Yan M."/>
            <person name="Ng V."/>
            <person name="Cullen D."/>
            <person name="Martin F."/>
            <person name="Rosso M.-N."/>
            <person name="Henrissat B."/>
            <person name="Hibbett D."/>
            <person name="Martinez A.T."/>
            <person name="Grigoriev I.V."/>
        </authorList>
    </citation>
    <scope>NUCLEOTIDE SEQUENCE</scope>
    <source>
        <strain evidence="3">CBS 506.95</strain>
    </source>
</reference>
<organism evidence="3 4">
    <name type="scientific">Crepidotus variabilis</name>
    <dbReference type="NCBI Taxonomy" id="179855"/>
    <lineage>
        <taxon>Eukaryota</taxon>
        <taxon>Fungi</taxon>
        <taxon>Dikarya</taxon>
        <taxon>Basidiomycota</taxon>
        <taxon>Agaricomycotina</taxon>
        <taxon>Agaricomycetes</taxon>
        <taxon>Agaricomycetidae</taxon>
        <taxon>Agaricales</taxon>
        <taxon>Agaricineae</taxon>
        <taxon>Crepidotaceae</taxon>
        <taxon>Crepidotus</taxon>
    </lineage>
</organism>
<gene>
    <name evidence="3" type="ORF">CPB83DRAFT_767177</name>
</gene>
<protein>
    <recommendedName>
        <fullName evidence="2">DUF6697 domain-containing protein</fullName>
    </recommendedName>
</protein>